<sequence length="131" mass="14624">MNDVILITGAVTYQINLDPTVWIFDDRKREMSQWFPGVEGWGMQLGPFLENAQPDPKATHVICHQSTGNKVTISMDQARSAILRFSRDGKPIRPDGPALLYLADGSNVDQPIGYLTRLEVICAEKPLDDPK</sequence>
<dbReference type="EMBL" id="FOOK01000009">
    <property type="protein sequence ID" value="SFF93500.1"/>
    <property type="molecule type" value="Genomic_DNA"/>
</dbReference>
<evidence type="ECO:0008006" key="3">
    <source>
        <dbReference type="Google" id="ProtNLM"/>
    </source>
</evidence>
<dbReference type="Proteomes" id="UP000198661">
    <property type="component" value="Unassembled WGS sequence"/>
</dbReference>
<keyword evidence="2" id="KW-1185">Reference proteome</keyword>
<gene>
    <name evidence="1" type="ORF">SAMN04488025_10950</name>
</gene>
<dbReference type="AlphaFoldDB" id="A0A1I2MRH3"/>
<evidence type="ECO:0000313" key="2">
    <source>
        <dbReference type="Proteomes" id="UP000198661"/>
    </source>
</evidence>
<dbReference type="RefSeq" id="WP_092037305.1">
    <property type="nucleotide sequence ID" value="NZ_FOOK01000009.1"/>
</dbReference>
<evidence type="ECO:0000313" key="1">
    <source>
        <dbReference type="EMBL" id="SFF93500.1"/>
    </source>
</evidence>
<dbReference type="STRING" id="201973.SAMN04488025_10950"/>
<reference evidence="1 2" key="1">
    <citation type="submission" date="2016-10" db="EMBL/GenBank/DDBJ databases">
        <authorList>
            <person name="de Groot N.N."/>
        </authorList>
    </citation>
    <scope>NUCLEOTIDE SEQUENCE [LARGE SCALE GENOMIC DNA]</scope>
    <source>
        <strain evidence="1 2">DSM 44945</strain>
    </source>
</reference>
<accession>A0A1I2MRH3</accession>
<protein>
    <recommendedName>
        <fullName evidence="3">Oxidoreductase molybdopterin binding domain-containing protein</fullName>
    </recommendedName>
</protein>
<organism evidence="1 2">
    <name type="scientific">Planifilum fulgidum</name>
    <dbReference type="NCBI Taxonomy" id="201973"/>
    <lineage>
        <taxon>Bacteria</taxon>
        <taxon>Bacillati</taxon>
        <taxon>Bacillota</taxon>
        <taxon>Bacilli</taxon>
        <taxon>Bacillales</taxon>
        <taxon>Thermoactinomycetaceae</taxon>
        <taxon>Planifilum</taxon>
    </lineage>
</organism>
<name>A0A1I2MRH3_9BACL</name>
<proteinExistence type="predicted"/>
<dbReference type="OrthoDB" id="2404998at2"/>